<dbReference type="CDD" id="cd01786">
    <property type="entry name" value="RA_STE50"/>
    <property type="match status" value="1"/>
</dbReference>
<feature type="compositionally biased region" description="Low complexity" evidence="1">
    <location>
        <begin position="235"/>
        <end position="251"/>
    </location>
</feature>
<dbReference type="EMBL" id="CP014243">
    <property type="protein sequence ID" value="AMD19506.1"/>
    <property type="molecule type" value="Genomic_DNA"/>
</dbReference>
<evidence type="ECO:0000256" key="1">
    <source>
        <dbReference type="SAM" id="MobiDB-lite"/>
    </source>
</evidence>
<dbReference type="InterPro" id="IPR013761">
    <property type="entry name" value="SAM/pointed_sf"/>
</dbReference>
<dbReference type="PROSITE" id="PS50200">
    <property type="entry name" value="RA"/>
    <property type="match status" value="1"/>
</dbReference>
<dbReference type="InterPro" id="IPR015316">
    <property type="entry name" value="SAM_Ste50"/>
</dbReference>
<dbReference type="OrthoDB" id="445896at2759"/>
<dbReference type="GeneID" id="28722709"/>
<sequence>MTDTADGTPELGANFMEWSVDDVVQWTLKSLGLNNTEEHVSDVESDGNGTNDDAKTCSGVSIPDILDEKDKSAFRVLDNVRTNIKTTFHEHKISGEILPYLSLENCKLLFSGEVRLAVKFKISLNKLTDKLDTQNNALTKHQDELVSTLNNLHHTIADKLQEYQSQYIRLRGDVLEVMRRSAASSVPGIPVQPSHTSQDYFERGQSSHQPGAHLAPLSPRNHPAFPGNQHRTSFTTTPSSGAPGSSAATPPGYNPNSNGGHANQMSIAPSVNEPLKQLRASKEDSTEKILKNAMKKHNLNEADWKQYVLVICYGDQERVLEMDEQPVVIFKNLKQQGLHPAIMLRQKGDFEEVGELTPGGRL</sequence>
<dbReference type="Gene3D" id="3.10.20.90">
    <property type="entry name" value="Phosphatidylinositol 3-kinase Catalytic Subunit, Chain A, domain 1"/>
    <property type="match status" value="1"/>
</dbReference>
<evidence type="ECO:0000313" key="3">
    <source>
        <dbReference type="EMBL" id="AMD19506.1"/>
    </source>
</evidence>
<dbReference type="SMART" id="SM00314">
    <property type="entry name" value="RA"/>
    <property type="match status" value="1"/>
</dbReference>
<dbReference type="RefSeq" id="XP_017986502.1">
    <property type="nucleotide sequence ID" value="XM_018131610.1"/>
</dbReference>
<feature type="compositionally biased region" description="Polar residues" evidence="1">
    <location>
        <begin position="193"/>
        <end position="209"/>
    </location>
</feature>
<protein>
    <submittedName>
        <fullName evidence="3">HCL645Wp</fullName>
    </submittedName>
</protein>
<dbReference type="Gene3D" id="1.10.150.50">
    <property type="entry name" value="Transcription Factor, Ets-1"/>
    <property type="match status" value="1"/>
</dbReference>
<organism evidence="3 4">
    <name type="scientific">Eremothecium sinecaudum</name>
    <dbReference type="NCBI Taxonomy" id="45286"/>
    <lineage>
        <taxon>Eukaryota</taxon>
        <taxon>Fungi</taxon>
        <taxon>Dikarya</taxon>
        <taxon>Ascomycota</taxon>
        <taxon>Saccharomycotina</taxon>
        <taxon>Saccharomycetes</taxon>
        <taxon>Saccharomycetales</taxon>
        <taxon>Saccharomycetaceae</taxon>
        <taxon>Eremothecium</taxon>
    </lineage>
</organism>
<dbReference type="SUPFAM" id="SSF54236">
    <property type="entry name" value="Ubiquitin-like"/>
    <property type="match status" value="1"/>
</dbReference>
<accession>A0A109UVV4</accession>
<keyword evidence="4" id="KW-1185">Reference proteome</keyword>
<dbReference type="InterPro" id="IPR000159">
    <property type="entry name" value="RA_dom"/>
</dbReference>
<name>A0A109UVV4_9SACH</name>
<evidence type="ECO:0000313" key="4">
    <source>
        <dbReference type="Proteomes" id="UP000243052"/>
    </source>
</evidence>
<dbReference type="Pfam" id="PF00788">
    <property type="entry name" value="RA"/>
    <property type="match status" value="1"/>
</dbReference>
<dbReference type="SUPFAM" id="SSF47769">
    <property type="entry name" value="SAM/Pointed domain"/>
    <property type="match status" value="1"/>
</dbReference>
<proteinExistence type="predicted"/>
<feature type="compositionally biased region" description="Polar residues" evidence="1">
    <location>
        <begin position="254"/>
        <end position="266"/>
    </location>
</feature>
<gene>
    <name evidence="3" type="ORF">AW171_hschr31344</name>
</gene>
<dbReference type="Proteomes" id="UP000243052">
    <property type="component" value="Chromosome iii"/>
</dbReference>
<feature type="domain" description="Ras-associating" evidence="2">
    <location>
        <begin position="276"/>
        <end position="349"/>
    </location>
</feature>
<dbReference type="Pfam" id="PF09235">
    <property type="entry name" value="SAM_Ste50p"/>
    <property type="match status" value="1"/>
</dbReference>
<dbReference type="InterPro" id="IPR029071">
    <property type="entry name" value="Ubiquitin-like_domsf"/>
</dbReference>
<dbReference type="STRING" id="45286.A0A109UVV4"/>
<dbReference type="AlphaFoldDB" id="A0A109UVV4"/>
<dbReference type="GO" id="GO:0007165">
    <property type="term" value="P:signal transduction"/>
    <property type="evidence" value="ECO:0007669"/>
    <property type="project" value="InterPro"/>
</dbReference>
<evidence type="ECO:0000259" key="2">
    <source>
        <dbReference type="PROSITE" id="PS50200"/>
    </source>
</evidence>
<feature type="region of interest" description="Disordered" evidence="1">
    <location>
        <begin position="183"/>
        <end position="266"/>
    </location>
</feature>
<reference evidence="3 4" key="1">
    <citation type="submission" date="2016-01" db="EMBL/GenBank/DDBJ databases">
        <title>Genome sequence of the yeast Holleya sinecauda.</title>
        <authorList>
            <person name="Dietrich F.S."/>
        </authorList>
    </citation>
    <scope>NUCLEOTIDE SEQUENCE [LARGE SCALE GENOMIC DNA]</scope>
    <source>
        <strain evidence="3 4">ATCC 58844</strain>
    </source>
</reference>